<dbReference type="SMART" id="SM00974">
    <property type="entry name" value="T5orf172"/>
    <property type="match status" value="1"/>
</dbReference>
<proteinExistence type="predicted"/>
<evidence type="ECO:0000313" key="2">
    <source>
        <dbReference type="EMBL" id="AIR11471.1"/>
    </source>
</evidence>
<evidence type="ECO:0000259" key="1">
    <source>
        <dbReference type="SMART" id="SM00974"/>
    </source>
</evidence>
<evidence type="ECO:0000313" key="3">
    <source>
        <dbReference type="Proteomes" id="UP000029488"/>
    </source>
</evidence>
<dbReference type="KEGG" id="lsj:LSJ_2054"/>
<dbReference type="Pfam" id="PF10544">
    <property type="entry name" value="T5orf172"/>
    <property type="match status" value="1"/>
</dbReference>
<dbReference type="EMBL" id="CP007647">
    <property type="protein sequence ID" value="AIR11471.1"/>
    <property type="molecule type" value="Genomic_DNA"/>
</dbReference>
<dbReference type="RefSeq" id="WP_044005698.1">
    <property type="nucleotide sequence ID" value="NZ_CP007647.1"/>
</dbReference>
<sequence length="400" mass="46005">MPKSIDEILNDPQLNEILDRLETNKKSKKVLNVDSDIKNFVEIIEWVKENGHEPVAAEYGSNERKLYSRLKGIRKRHSDDELAEYDPEHLLIKETIPEYKMLKDKIDLNKKYDTLDDILNDDLGIFDELEIDKDLENKLHDTSKLKRKITVSTSNRAKQKKMANFAPYEKMFKEIQADLASGRRKLVRFKNYEIEEDRFYVLRGQLIYIDAIGDTFDANNKDPYKKTDARVHIIYENGTESMPLRNGLAASLYGSSKRSDVKGMIVTDCLDSEVEIKNDDIVTGYIYVLKSLSNNSQISSIKNLYKIGFTTGSIEKRIANAENESTYLYAPVKEVMQFKVINLKAESLETAIHHALAQYQLDVDILGPNGRKIKPKEWFVVDLDTISEIVNEIVVKLQIG</sequence>
<dbReference type="Proteomes" id="UP000029488">
    <property type="component" value="Plasmid pMP1046A"/>
</dbReference>
<protein>
    <recommendedName>
        <fullName evidence="1">Bacteriophage T5 Orf172 DNA-binding domain-containing protein</fullName>
    </recommendedName>
</protein>
<name>A0A089QKK2_9LACO</name>
<feature type="domain" description="Bacteriophage T5 Orf172 DNA-binding" evidence="1">
    <location>
        <begin position="299"/>
        <end position="393"/>
    </location>
</feature>
<dbReference type="AlphaFoldDB" id="A0A089QKK2"/>
<accession>A0A089QKK2</accession>
<geneLocation type="plasmid" evidence="2 3">
    <name>pMP1046A</name>
</geneLocation>
<dbReference type="InterPro" id="IPR018306">
    <property type="entry name" value="Phage_T5_Orf172_DNA-bd"/>
</dbReference>
<reference evidence="2 3" key="1">
    <citation type="journal article" date="2014" name="BMC Genomics">
        <title>Unusual genome complexity in Lactobacillus salivarius JCM1046.</title>
        <authorList>
            <person name="Raftis E.J."/>
            <person name="Forde B.M."/>
            <person name="Claesson M.J."/>
            <person name="O'Toole P.W."/>
        </authorList>
    </citation>
    <scope>NUCLEOTIDE SEQUENCE [LARGE SCALE GENOMIC DNA]</scope>
    <source>
        <strain evidence="2 3">JCM1046</strain>
        <plasmid evidence="2 3">pMP1046A</plasmid>
    </source>
</reference>
<organism evidence="2 3">
    <name type="scientific">Ligilactobacillus salivarius</name>
    <dbReference type="NCBI Taxonomy" id="1624"/>
    <lineage>
        <taxon>Bacteria</taxon>
        <taxon>Bacillati</taxon>
        <taxon>Bacillota</taxon>
        <taxon>Bacilli</taxon>
        <taxon>Lactobacillales</taxon>
        <taxon>Lactobacillaceae</taxon>
        <taxon>Ligilactobacillus</taxon>
    </lineage>
</organism>
<gene>
    <name evidence="2" type="ORF">LSJ_2054</name>
</gene>
<keyword evidence="2" id="KW-0614">Plasmid</keyword>